<protein>
    <recommendedName>
        <fullName evidence="10">tRNA dimethylallyltransferase</fullName>
        <ecNumber evidence="10">2.5.1.75</ecNumber>
    </recommendedName>
    <alternativeName>
        <fullName evidence="10">Dimethylallyl diphosphate:tRNA dimethylallyltransferase</fullName>
        <shortName evidence="10">DMAPP:tRNA dimethylallyltransferase</shortName>
        <shortName evidence="10">DMATase</shortName>
    </alternativeName>
    <alternativeName>
        <fullName evidence="10">Isopentenyl-diphosphate:tRNA isopentenyltransferase</fullName>
        <shortName evidence="10">IPP transferase</shortName>
        <shortName evidence="10">IPPT</shortName>
        <shortName evidence="10">IPTase</shortName>
    </alternativeName>
</protein>
<feature type="site" description="Interaction with substrate tRNA" evidence="10">
    <location>
        <position position="130"/>
    </location>
</feature>
<dbReference type="FunFam" id="1.10.20.140:FF:000001">
    <property type="entry name" value="tRNA dimethylallyltransferase"/>
    <property type="match status" value="1"/>
</dbReference>
<name>A0A540VW07_9GAMM</name>
<reference evidence="14 15" key="1">
    <citation type="submission" date="2019-06" db="EMBL/GenBank/DDBJ databases">
        <title>Metagenome assembled Genome of Spiribacter salinus SL48-SHIP from the microbial mat of Salt Lake 48 (Novosibirsk region, Russia).</title>
        <authorList>
            <person name="Shipova A."/>
            <person name="Rozanov A.S."/>
            <person name="Bryanskaya A.V."/>
            <person name="Peltek S.E."/>
        </authorList>
    </citation>
    <scope>NUCLEOTIDE SEQUENCE [LARGE SCALE GENOMIC DNA]</scope>
    <source>
        <strain evidence="14">SL48-SHIP-2</strain>
    </source>
</reference>
<comment type="caution">
    <text evidence="14">The sequence shown here is derived from an EMBL/GenBank/DDBJ whole genome shotgun (WGS) entry which is preliminary data.</text>
</comment>
<dbReference type="InterPro" id="IPR039657">
    <property type="entry name" value="Dimethylallyltransferase"/>
</dbReference>
<evidence type="ECO:0000256" key="3">
    <source>
        <dbReference type="ARBA" id="ARBA00005842"/>
    </source>
</evidence>
<evidence type="ECO:0000256" key="10">
    <source>
        <dbReference type="HAMAP-Rule" id="MF_00185"/>
    </source>
</evidence>
<dbReference type="GO" id="GO:0006400">
    <property type="term" value="P:tRNA modification"/>
    <property type="evidence" value="ECO:0007669"/>
    <property type="project" value="TreeGrafter"/>
</dbReference>
<evidence type="ECO:0000256" key="7">
    <source>
        <dbReference type="ARBA" id="ARBA00022840"/>
    </source>
</evidence>
<keyword evidence="5 10" id="KW-0819">tRNA processing</keyword>
<dbReference type="SUPFAM" id="SSF52540">
    <property type="entry name" value="P-loop containing nucleoside triphosphate hydrolases"/>
    <property type="match status" value="1"/>
</dbReference>
<dbReference type="InterPro" id="IPR018022">
    <property type="entry name" value="IPT"/>
</dbReference>
<feature type="site" description="Interaction with substrate tRNA" evidence="10">
    <location>
        <position position="108"/>
    </location>
</feature>
<evidence type="ECO:0000313" key="15">
    <source>
        <dbReference type="Proteomes" id="UP000315400"/>
    </source>
</evidence>
<proteinExistence type="inferred from homology"/>
<comment type="function">
    <text evidence="2 10 12">Catalyzes the transfer of a dimethylallyl group onto the adenine at position 37 in tRNAs that read codons beginning with uridine, leading to the formation of N6-(dimethylallyl)adenosine (i(6)A).</text>
</comment>
<evidence type="ECO:0000256" key="9">
    <source>
        <dbReference type="ARBA" id="ARBA00049563"/>
    </source>
</evidence>
<evidence type="ECO:0000256" key="2">
    <source>
        <dbReference type="ARBA" id="ARBA00003213"/>
    </source>
</evidence>
<keyword evidence="4 10" id="KW-0808">Transferase</keyword>
<dbReference type="HAMAP" id="MF_00185">
    <property type="entry name" value="IPP_trans"/>
    <property type="match status" value="1"/>
</dbReference>
<feature type="region of interest" description="Interaction with substrate tRNA" evidence="10">
    <location>
        <begin position="42"/>
        <end position="45"/>
    </location>
</feature>
<accession>A0A540VW07</accession>
<dbReference type="Pfam" id="PF01715">
    <property type="entry name" value="IPPT"/>
    <property type="match status" value="1"/>
</dbReference>
<feature type="binding site" evidence="10">
    <location>
        <begin position="15"/>
        <end position="22"/>
    </location>
    <ligand>
        <name>ATP</name>
        <dbReference type="ChEBI" id="CHEBI:30616"/>
    </ligand>
</feature>
<evidence type="ECO:0000256" key="11">
    <source>
        <dbReference type="RuleBase" id="RU003783"/>
    </source>
</evidence>
<gene>
    <name evidence="10 14" type="primary">miaA</name>
    <name evidence="14" type="ORF">FKY71_00675</name>
</gene>
<dbReference type="STRING" id="1260251.SPISAL_02715"/>
<feature type="region of interest" description="Interaction with substrate tRNA" evidence="10">
    <location>
        <begin position="166"/>
        <end position="170"/>
    </location>
</feature>
<evidence type="ECO:0000313" key="14">
    <source>
        <dbReference type="EMBL" id="TQF00928.1"/>
    </source>
</evidence>
<dbReference type="GO" id="GO:0005524">
    <property type="term" value="F:ATP binding"/>
    <property type="evidence" value="ECO:0007669"/>
    <property type="project" value="UniProtKB-UniRule"/>
</dbReference>
<keyword evidence="8 10" id="KW-0460">Magnesium</keyword>
<organism evidence="14 15">
    <name type="scientific">Spiribacter salinus</name>
    <dbReference type="NCBI Taxonomy" id="1335746"/>
    <lineage>
        <taxon>Bacteria</taxon>
        <taxon>Pseudomonadati</taxon>
        <taxon>Pseudomonadota</taxon>
        <taxon>Gammaproteobacteria</taxon>
        <taxon>Chromatiales</taxon>
        <taxon>Ectothiorhodospiraceae</taxon>
        <taxon>Spiribacter</taxon>
    </lineage>
</organism>
<dbReference type="Gene3D" id="3.40.50.300">
    <property type="entry name" value="P-loop containing nucleotide triphosphate hydrolases"/>
    <property type="match status" value="1"/>
</dbReference>
<keyword evidence="6 10" id="KW-0547">Nucleotide-binding</keyword>
<dbReference type="Gene3D" id="1.10.20.140">
    <property type="match status" value="1"/>
</dbReference>
<dbReference type="NCBIfam" id="TIGR00174">
    <property type="entry name" value="miaA"/>
    <property type="match status" value="1"/>
</dbReference>
<evidence type="ECO:0000256" key="12">
    <source>
        <dbReference type="RuleBase" id="RU003784"/>
    </source>
</evidence>
<dbReference type="PANTHER" id="PTHR11088">
    <property type="entry name" value="TRNA DIMETHYLALLYLTRANSFERASE"/>
    <property type="match status" value="1"/>
</dbReference>
<evidence type="ECO:0000256" key="13">
    <source>
        <dbReference type="RuleBase" id="RU003785"/>
    </source>
</evidence>
<comment type="similarity">
    <text evidence="3 10 13">Belongs to the IPP transferase family.</text>
</comment>
<feature type="binding site" evidence="10">
    <location>
        <begin position="17"/>
        <end position="22"/>
    </location>
    <ligand>
        <name>substrate</name>
    </ligand>
</feature>
<evidence type="ECO:0000256" key="4">
    <source>
        <dbReference type="ARBA" id="ARBA00022679"/>
    </source>
</evidence>
<comment type="subunit">
    <text evidence="10">Monomer.</text>
</comment>
<comment type="catalytic activity">
    <reaction evidence="9 10 11">
        <text>adenosine(37) in tRNA + dimethylallyl diphosphate = N(6)-dimethylallyladenosine(37) in tRNA + diphosphate</text>
        <dbReference type="Rhea" id="RHEA:26482"/>
        <dbReference type="Rhea" id="RHEA-COMP:10162"/>
        <dbReference type="Rhea" id="RHEA-COMP:10375"/>
        <dbReference type="ChEBI" id="CHEBI:33019"/>
        <dbReference type="ChEBI" id="CHEBI:57623"/>
        <dbReference type="ChEBI" id="CHEBI:74411"/>
        <dbReference type="ChEBI" id="CHEBI:74415"/>
        <dbReference type="EC" id="2.5.1.75"/>
    </reaction>
</comment>
<dbReference type="GO" id="GO:0052381">
    <property type="term" value="F:tRNA dimethylallyltransferase activity"/>
    <property type="evidence" value="ECO:0007669"/>
    <property type="project" value="UniProtKB-UniRule"/>
</dbReference>
<evidence type="ECO:0000256" key="1">
    <source>
        <dbReference type="ARBA" id="ARBA00001946"/>
    </source>
</evidence>
<evidence type="ECO:0000256" key="6">
    <source>
        <dbReference type="ARBA" id="ARBA00022741"/>
    </source>
</evidence>
<sequence length="316" mass="34734">MPRQDDLPAVICLMGPTATGKTDLALDLHARSSSRLDIISVDSAMVYRGMDIGTAKPDPAVRARVPHALVDIRDPAEAYSAADFARDARALIADSRAAGRIPLLVGGTMLYYRALLQGFSSLPAADPAFRAALEAEAAQKGWPALHERLGAVDPVIAERLHPNDAQRIQRALEVYQLTGRPLGEQQIGPATEPLPGPVVRIGVAPERRDWLHDRIARRFAAMMDGGLVEEVAALRARGDLHRDLPAMRAVGYRQVWDWLEGKLPEDDVVYRGVVATRQFARRQLTWLRRETGIRWVSADDAAVQNTLRAQLADVID</sequence>
<comment type="cofactor">
    <cofactor evidence="1 10">
        <name>Mg(2+)</name>
        <dbReference type="ChEBI" id="CHEBI:18420"/>
    </cofactor>
</comment>
<dbReference type="EMBL" id="VIFK01000002">
    <property type="protein sequence ID" value="TQF00928.1"/>
    <property type="molecule type" value="Genomic_DNA"/>
</dbReference>
<evidence type="ECO:0000256" key="5">
    <source>
        <dbReference type="ARBA" id="ARBA00022694"/>
    </source>
</evidence>
<keyword evidence="7 10" id="KW-0067">ATP-binding</keyword>
<dbReference type="Proteomes" id="UP000315400">
    <property type="component" value="Unassembled WGS sequence"/>
</dbReference>
<dbReference type="AlphaFoldDB" id="A0A540VW07"/>
<evidence type="ECO:0000256" key="8">
    <source>
        <dbReference type="ARBA" id="ARBA00022842"/>
    </source>
</evidence>
<comment type="caution">
    <text evidence="10">Lacks conserved residue(s) required for the propagation of feature annotation.</text>
</comment>
<dbReference type="PANTHER" id="PTHR11088:SF60">
    <property type="entry name" value="TRNA DIMETHYLALLYLTRANSFERASE"/>
    <property type="match status" value="1"/>
</dbReference>
<dbReference type="EC" id="2.5.1.75" evidence="10"/>
<dbReference type="InterPro" id="IPR027417">
    <property type="entry name" value="P-loop_NTPase"/>
</dbReference>